<dbReference type="InterPro" id="IPR000515">
    <property type="entry name" value="MetI-like"/>
</dbReference>
<dbReference type="Pfam" id="PF00528">
    <property type="entry name" value="BPD_transp_1"/>
    <property type="match status" value="2"/>
</dbReference>
<feature type="transmembrane region" description="Helical" evidence="7">
    <location>
        <begin position="139"/>
        <end position="156"/>
    </location>
</feature>
<feature type="transmembrane region" description="Helical" evidence="7">
    <location>
        <begin position="207"/>
        <end position="233"/>
    </location>
</feature>
<dbReference type="CDD" id="cd06261">
    <property type="entry name" value="TM_PBP2"/>
    <property type="match status" value="2"/>
</dbReference>
<feature type="domain" description="ABC transmembrane type-1" evidence="8">
    <location>
        <begin position="476"/>
        <end position="655"/>
    </location>
</feature>
<evidence type="ECO:0000256" key="1">
    <source>
        <dbReference type="ARBA" id="ARBA00004651"/>
    </source>
</evidence>
<comment type="caution">
    <text evidence="9">The sequence shown here is derived from an EMBL/GenBank/DDBJ whole genome shotgun (WGS) entry which is preliminary data.</text>
</comment>
<feature type="transmembrane region" description="Helical" evidence="7">
    <location>
        <begin position="513"/>
        <end position="533"/>
    </location>
</feature>
<name>A0ABT4LLE5_9PROT</name>
<feature type="transmembrane region" description="Helical" evidence="7">
    <location>
        <begin position="111"/>
        <end position="133"/>
    </location>
</feature>
<comment type="subcellular location">
    <subcellularLocation>
        <location evidence="1 7">Cell membrane</location>
        <topology evidence="1 7">Multi-pass membrane protein</topology>
    </subcellularLocation>
</comment>
<feature type="transmembrane region" description="Helical" evidence="7">
    <location>
        <begin position="539"/>
        <end position="558"/>
    </location>
</feature>
<proteinExistence type="inferred from homology"/>
<feature type="transmembrane region" description="Helical" evidence="7">
    <location>
        <begin position="163"/>
        <end position="187"/>
    </location>
</feature>
<feature type="transmembrane region" description="Helical" evidence="7">
    <location>
        <begin position="456"/>
        <end position="473"/>
    </location>
</feature>
<evidence type="ECO:0000256" key="2">
    <source>
        <dbReference type="ARBA" id="ARBA00022448"/>
    </source>
</evidence>
<feature type="transmembrane region" description="Helical" evidence="7">
    <location>
        <begin position="479"/>
        <end position="501"/>
    </location>
</feature>
<evidence type="ECO:0000256" key="3">
    <source>
        <dbReference type="ARBA" id="ARBA00022475"/>
    </source>
</evidence>
<evidence type="ECO:0000256" key="7">
    <source>
        <dbReference type="RuleBase" id="RU363032"/>
    </source>
</evidence>
<reference evidence="9" key="1">
    <citation type="submission" date="2022-12" db="EMBL/GenBank/DDBJ databases">
        <title>Bacterial isolates from different developmental stages of Nematostella vectensis.</title>
        <authorList>
            <person name="Fraune S."/>
        </authorList>
    </citation>
    <scope>NUCLEOTIDE SEQUENCE</scope>
    <source>
        <strain evidence="9">G21630-S1</strain>
    </source>
</reference>
<evidence type="ECO:0000259" key="8">
    <source>
        <dbReference type="PROSITE" id="PS50928"/>
    </source>
</evidence>
<gene>
    <name evidence="9" type="ORF">O4H49_14145</name>
</gene>
<sequence>MILAVRNFKPEIRNFIGIKGFWVSAFVISVFFYIEGKGLLPKWMFSLPRKWQWPVKDYISDFMNWLTVDASFGLFTFKEMTRGIAELLEWPLSFATSLLSSGFLEGQGSQAVQILPSLSWLSVVTVVVAMGYYARNWKLAALVGGCFLYLAVFGQWDSAMITLASIVIAVPFGVAAGLLIGIAGYRWPAFERSISPLLDLMQTVPVFAYLVPILFLFGFGPVAAMIATVIYAMPPMIRISIMSLKGVPGEILDFGYMAGCTRRQLMWKVLVPSAMPGLMVGVNQVIMLSLNMVIIASMIGAGGLGYDVLSSLRRLDLGGGLEAGIAIVVLAIALDRLSQAFSQRGSPTYRERTGSFVQNHPWLTTVVAVTIGTFVLGMFVPSVQSYPESLEIGIGESLAEAVKWINITFFDVLESYKTVVLIYFMVPVKLVLLKMPWAWSIFLLSVVSWQLGGIRLVALTLCLSLFIVMTGMWEKAMITVYLCGVSVVIATLLGVPLGILAAENERLGRIVQVIIDTLQTLPSFVYLIPVVMLFRVGDFSAMVAVVLYAIAPAVRYAVHGIKQIPPALIEAGITSGCTKRQLLWKIKLPLALPEILLGLNQTIMLALSMLVITALVGTRDLGQEVYIALTKADTGRGIVAGLAIAFIAIIADRMIAAGSAKARKCLGLG</sequence>
<keyword evidence="4 7" id="KW-0812">Transmembrane</keyword>
<dbReference type="RefSeq" id="WP_269424093.1">
    <property type="nucleotide sequence ID" value="NZ_JAPWGY010000005.1"/>
</dbReference>
<feature type="transmembrane region" description="Helical" evidence="7">
    <location>
        <begin position="362"/>
        <end position="380"/>
    </location>
</feature>
<accession>A0ABT4LLE5</accession>
<feature type="transmembrane region" description="Helical" evidence="7">
    <location>
        <begin position="12"/>
        <end position="34"/>
    </location>
</feature>
<keyword evidence="6 7" id="KW-0472">Membrane</keyword>
<keyword evidence="2 7" id="KW-0813">Transport</keyword>
<evidence type="ECO:0000256" key="4">
    <source>
        <dbReference type="ARBA" id="ARBA00022692"/>
    </source>
</evidence>
<feature type="transmembrane region" description="Helical" evidence="7">
    <location>
        <begin position="420"/>
        <end position="444"/>
    </location>
</feature>
<feature type="transmembrane region" description="Helical" evidence="7">
    <location>
        <begin position="595"/>
        <end position="617"/>
    </location>
</feature>
<feature type="transmembrane region" description="Helical" evidence="7">
    <location>
        <begin position="317"/>
        <end position="334"/>
    </location>
</feature>
<evidence type="ECO:0000256" key="5">
    <source>
        <dbReference type="ARBA" id="ARBA00022989"/>
    </source>
</evidence>
<dbReference type="PANTHER" id="PTHR47737:SF1">
    <property type="entry name" value="GLYCINE BETAINE_PROLINE BETAINE TRANSPORT SYSTEM PERMEASE PROTEIN PROW"/>
    <property type="match status" value="1"/>
</dbReference>
<organism evidence="9 10">
    <name type="scientific">Kiloniella laminariae</name>
    <dbReference type="NCBI Taxonomy" id="454162"/>
    <lineage>
        <taxon>Bacteria</taxon>
        <taxon>Pseudomonadati</taxon>
        <taxon>Pseudomonadota</taxon>
        <taxon>Alphaproteobacteria</taxon>
        <taxon>Rhodospirillales</taxon>
        <taxon>Kiloniellaceae</taxon>
        <taxon>Kiloniella</taxon>
    </lineage>
</organism>
<keyword evidence="3" id="KW-1003">Cell membrane</keyword>
<evidence type="ECO:0000256" key="6">
    <source>
        <dbReference type="ARBA" id="ARBA00023136"/>
    </source>
</evidence>
<dbReference type="SUPFAM" id="SSF161098">
    <property type="entry name" value="MetI-like"/>
    <property type="match status" value="2"/>
</dbReference>
<comment type="similarity">
    <text evidence="7">Belongs to the binding-protein-dependent transport system permease family.</text>
</comment>
<protein>
    <submittedName>
        <fullName evidence="9">ABC transporter permease subunit</fullName>
    </submittedName>
</protein>
<feature type="transmembrane region" description="Helical" evidence="7">
    <location>
        <begin position="637"/>
        <end position="656"/>
    </location>
</feature>
<feature type="domain" description="ABC transmembrane type-1" evidence="8">
    <location>
        <begin position="155"/>
        <end position="338"/>
    </location>
</feature>
<dbReference type="EMBL" id="JAPWGY010000005">
    <property type="protein sequence ID" value="MCZ4281928.1"/>
    <property type="molecule type" value="Genomic_DNA"/>
</dbReference>
<keyword evidence="5 7" id="KW-1133">Transmembrane helix</keyword>
<dbReference type="InterPro" id="IPR035906">
    <property type="entry name" value="MetI-like_sf"/>
</dbReference>
<dbReference type="Gene3D" id="1.10.3720.10">
    <property type="entry name" value="MetI-like"/>
    <property type="match status" value="2"/>
</dbReference>
<dbReference type="PROSITE" id="PS50928">
    <property type="entry name" value="ABC_TM1"/>
    <property type="match status" value="2"/>
</dbReference>
<dbReference type="Proteomes" id="UP001069802">
    <property type="component" value="Unassembled WGS sequence"/>
</dbReference>
<dbReference type="PANTHER" id="PTHR47737">
    <property type="entry name" value="GLYCINE BETAINE/PROLINE BETAINE TRANSPORT SYSTEM PERMEASE PROTEIN PROW"/>
    <property type="match status" value="1"/>
</dbReference>
<feature type="transmembrane region" description="Helical" evidence="7">
    <location>
        <begin position="285"/>
        <end position="305"/>
    </location>
</feature>
<evidence type="ECO:0000313" key="10">
    <source>
        <dbReference type="Proteomes" id="UP001069802"/>
    </source>
</evidence>
<evidence type="ECO:0000313" key="9">
    <source>
        <dbReference type="EMBL" id="MCZ4281928.1"/>
    </source>
</evidence>
<keyword evidence="10" id="KW-1185">Reference proteome</keyword>